<proteinExistence type="predicted"/>
<dbReference type="AlphaFoldDB" id="A0A1H6VJG0"/>
<organism evidence="1 2">
    <name type="scientific">Cyclobacterium xiamenense</name>
    <dbReference type="NCBI Taxonomy" id="1297121"/>
    <lineage>
        <taxon>Bacteria</taxon>
        <taxon>Pseudomonadati</taxon>
        <taxon>Bacteroidota</taxon>
        <taxon>Cytophagia</taxon>
        <taxon>Cytophagales</taxon>
        <taxon>Cyclobacteriaceae</taxon>
        <taxon>Cyclobacterium</taxon>
    </lineage>
</organism>
<name>A0A1H6VJG0_9BACT</name>
<reference evidence="2" key="1">
    <citation type="submission" date="2016-10" db="EMBL/GenBank/DDBJ databases">
        <authorList>
            <person name="Varghese N."/>
            <person name="Submissions S."/>
        </authorList>
    </citation>
    <scope>NUCLEOTIDE SEQUENCE [LARGE SCALE GENOMIC DNA]</scope>
    <source>
        <strain evidence="2">IBRC-M 10761</strain>
    </source>
</reference>
<dbReference type="STRING" id="1416801.SAMN05192553_102120"/>
<evidence type="ECO:0000313" key="1">
    <source>
        <dbReference type="EMBL" id="SEJ04789.1"/>
    </source>
</evidence>
<sequence>MRYLVSFFEKVAITGKVSFVAVVLVRRLIRTELFVLNRFDAGVSHQPLVLEA</sequence>
<dbReference type="Proteomes" id="UP000199403">
    <property type="component" value="Unassembled WGS sequence"/>
</dbReference>
<keyword evidence="2" id="KW-1185">Reference proteome</keyword>
<dbReference type="EMBL" id="FNZH01000002">
    <property type="protein sequence ID" value="SEJ04789.1"/>
    <property type="molecule type" value="Genomic_DNA"/>
</dbReference>
<gene>
    <name evidence="1" type="ORF">SAMN05192553_102120</name>
</gene>
<accession>A0A1H6VJG0</accession>
<evidence type="ECO:0000313" key="2">
    <source>
        <dbReference type="Proteomes" id="UP000199403"/>
    </source>
</evidence>
<protein>
    <submittedName>
        <fullName evidence="1">Uncharacterized protein</fullName>
    </submittedName>
</protein>